<evidence type="ECO:0000256" key="4">
    <source>
        <dbReference type="ARBA" id="ARBA00012783"/>
    </source>
</evidence>
<evidence type="ECO:0000256" key="8">
    <source>
        <dbReference type="ARBA" id="ARBA00032005"/>
    </source>
</evidence>
<dbReference type="PROSITE" id="PS51747">
    <property type="entry name" value="CYT_DCMP_DEAMINASES_2"/>
    <property type="match status" value="1"/>
</dbReference>
<name>A0AAD9JEJ4_9ANNE</name>
<dbReference type="EC" id="3.5.4.5" evidence="4"/>
<comment type="cofactor">
    <cofactor evidence="1 12">
        <name>Zn(2+)</name>
        <dbReference type="ChEBI" id="CHEBI:29105"/>
    </cofactor>
</comment>
<dbReference type="GO" id="GO:0072527">
    <property type="term" value="P:pyrimidine-containing compound metabolic process"/>
    <property type="evidence" value="ECO:0007669"/>
    <property type="project" value="UniProtKB-ARBA"/>
</dbReference>
<reference evidence="14" key="1">
    <citation type="journal article" date="2023" name="Mol. Biol. Evol.">
        <title>Third-Generation Sequencing Reveals the Adaptive Role of the Epigenome in Three Deep-Sea Polychaetes.</title>
        <authorList>
            <person name="Perez M."/>
            <person name="Aroh O."/>
            <person name="Sun Y."/>
            <person name="Lan Y."/>
            <person name="Juniper S.K."/>
            <person name="Young C.R."/>
            <person name="Angers B."/>
            <person name="Qian P.Y."/>
        </authorList>
    </citation>
    <scope>NUCLEOTIDE SEQUENCE</scope>
    <source>
        <strain evidence="14">P08H-3</strain>
    </source>
</reference>
<evidence type="ECO:0000256" key="10">
    <source>
        <dbReference type="PIRSR" id="PIRSR606262-1"/>
    </source>
</evidence>
<dbReference type="GO" id="GO:0004126">
    <property type="term" value="F:cytidine deaminase activity"/>
    <property type="evidence" value="ECO:0007669"/>
    <property type="project" value="UniProtKB-EC"/>
</dbReference>
<feature type="binding site" evidence="11">
    <location>
        <begin position="117"/>
        <end position="123"/>
    </location>
    <ligand>
        <name>substrate</name>
    </ligand>
</feature>
<evidence type="ECO:0000313" key="15">
    <source>
        <dbReference type="Proteomes" id="UP001208570"/>
    </source>
</evidence>
<dbReference type="Gene3D" id="3.40.140.10">
    <property type="entry name" value="Cytidine Deaminase, domain 2"/>
    <property type="match status" value="1"/>
</dbReference>
<feature type="active site" description="Proton donor" evidence="10">
    <location>
        <position position="130"/>
    </location>
</feature>
<evidence type="ECO:0000256" key="6">
    <source>
        <dbReference type="ARBA" id="ARBA00022801"/>
    </source>
</evidence>
<dbReference type="InterPro" id="IPR050202">
    <property type="entry name" value="Cyt/Deoxycyt_deaminase"/>
</dbReference>
<evidence type="ECO:0000259" key="13">
    <source>
        <dbReference type="PROSITE" id="PS51747"/>
    </source>
</evidence>
<dbReference type="EMBL" id="JAODUP010000371">
    <property type="protein sequence ID" value="KAK2151247.1"/>
    <property type="molecule type" value="Genomic_DNA"/>
</dbReference>
<comment type="caution">
    <text evidence="14">The sequence shown here is derived from an EMBL/GenBank/DDBJ whole genome shotgun (WGS) entry which is preliminary data.</text>
</comment>
<keyword evidence="6" id="KW-0378">Hydrolase</keyword>
<dbReference type="InterPro" id="IPR016193">
    <property type="entry name" value="Cytidine_deaminase-like"/>
</dbReference>
<comment type="catalytic activity">
    <reaction evidence="9">
        <text>cytidine + H2O + H(+) = uridine + NH4(+)</text>
        <dbReference type="Rhea" id="RHEA:16069"/>
        <dbReference type="ChEBI" id="CHEBI:15377"/>
        <dbReference type="ChEBI" id="CHEBI:15378"/>
        <dbReference type="ChEBI" id="CHEBI:16704"/>
        <dbReference type="ChEBI" id="CHEBI:17562"/>
        <dbReference type="ChEBI" id="CHEBI:28938"/>
        <dbReference type="EC" id="3.5.4.5"/>
    </reaction>
</comment>
<accession>A0AAD9JEJ4</accession>
<dbReference type="GO" id="GO:0008270">
    <property type="term" value="F:zinc ion binding"/>
    <property type="evidence" value="ECO:0007669"/>
    <property type="project" value="InterPro"/>
</dbReference>
<evidence type="ECO:0000256" key="3">
    <source>
        <dbReference type="ARBA" id="ARBA00006576"/>
    </source>
</evidence>
<evidence type="ECO:0000256" key="1">
    <source>
        <dbReference type="ARBA" id="ARBA00001947"/>
    </source>
</evidence>
<comment type="similarity">
    <text evidence="3">Belongs to the cytidine and deoxycytidylate deaminase family.</text>
</comment>
<dbReference type="InterPro" id="IPR002125">
    <property type="entry name" value="CMP_dCMP_dom"/>
</dbReference>
<organism evidence="14 15">
    <name type="scientific">Paralvinella palmiformis</name>
    <dbReference type="NCBI Taxonomy" id="53620"/>
    <lineage>
        <taxon>Eukaryota</taxon>
        <taxon>Metazoa</taxon>
        <taxon>Spiralia</taxon>
        <taxon>Lophotrochozoa</taxon>
        <taxon>Annelida</taxon>
        <taxon>Polychaeta</taxon>
        <taxon>Sedentaria</taxon>
        <taxon>Canalipalpata</taxon>
        <taxon>Terebellida</taxon>
        <taxon>Terebelliformia</taxon>
        <taxon>Alvinellidae</taxon>
        <taxon>Paralvinella</taxon>
    </lineage>
</organism>
<evidence type="ECO:0000256" key="5">
    <source>
        <dbReference type="ARBA" id="ARBA00022723"/>
    </source>
</evidence>
<dbReference type="GO" id="GO:0055086">
    <property type="term" value="P:nucleobase-containing small molecule metabolic process"/>
    <property type="evidence" value="ECO:0007669"/>
    <property type="project" value="UniProtKB-ARBA"/>
</dbReference>
<protein>
    <recommendedName>
        <fullName evidence="4">cytidine deaminase</fullName>
        <ecNumber evidence="4">3.5.4.5</ecNumber>
    </recommendedName>
    <alternativeName>
        <fullName evidence="8">Cytidine aminohydrolase</fullName>
    </alternativeName>
</protein>
<dbReference type="GO" id="GO:0042802">
    <property type="term" value="F:identical protein binding"/>
    <property type="evidence" value="ECO:0007669"/>
    <property type="project" value="UniProtKB-ARBA"/>
</dbReference>
<dbReference type="PANTHER" id="PTHR11644">
    <property type="entry name" value="CYTIDINE DEAMINASE"/>
    <property type="match status" value="1"/>
</dbReference>
<dbReference type="InterPro" id="IPR016192">
    <property type="entry name" value="APOBEC/CMP_deaminase_Zn-bd"/>
</dbReference>
<keyword evidence="7 12" id="KW-0862">Zinc</keyword>
<dbReference type="FunFam" id="3.40.140.10:FF:000008">
    <property type="entry name" value="Cytidine deaminase"/>
    <property type="match status" value="1"/>
</dbReference>
<evidence type="ECO:0000256" key="7">
    <source>
        <dbReference type="ARBA" id="ARBA00022833"/>
    </source>
</evidence>
<dbReference type="InterPro" id="IPR006262">
    <property type="entry name" value="Cyt_deam_tetra"/>
</dbReference>
<dbReference type="AlphaFoldDB" id="A0AAD9JEJ4"/>
<proteinExistence type="inferred from homology"/>
<evidence type="ECO:0000256" key="12">
    <source>
        <dbReference type="PIRSR" id="PIRSR606262-3"/>
    </source>
</evidence>
<dbReference type="PROSITE" id="PS00903">
    <property type="entry name" value="CYT_DCMP_DEAMINASES_1"/>
    <property type="match status" value="1"/>
</dbReference>
<keyword evidence="5 12" id="KW-0479">Metal-binding</keyword>
<dbReference type="Pfam" id="PF00383">
    <property type="entry name" value="dCMP_cyt_deam_1"/>
    <property type="match status" value="1"/>
</dbReference>
<evidence type="ECO:0000313" key="14">
    <source>
        <dbReference type="EMBL" id="KAK2151247.1"/>
    </source>
</evidence>
<dbReference type="NCBIfam" id="TIGR01354">
    <property type="entry name" value="cyt_deam_tetra"/>
    <property type="match status" value="1"/>
</dbReference>
<dbReference type="PANTHER" id="PTHR11644:SF2">
    <property type="entry name" value="CYTIDINE DEAMINASE"/>
    <property type="match status" value="1"/>
</dbReference>
<feature type="binding site" evidence="12">
    <location>
        <position position="165"/>
    </location>
    <ligand>
        <name>Zn(2+)</name>
        <dbReference type="ChEBI" id="CHEBI:29105"/>
        <note>catalytic</note>
    </ligand>
</feature>
<keyword evidence="15" id="KW-1185">Reference proteome</keyword>
<gene>
    <name evidence="14" type="ORF">LSH36_371g04026</name>
</gene>
<sequence length="241" mass="26871">MSDIFHEASHDTMWTSCKSPIHIKYVEDPVPRKSFQQLIRPDWINSDDAAKAYVALSHHDLMAEEDRLDNIPTDYPQIEKLIDLACKAKDKAYCPYSKFPVGSAALSKDGTYFTGCNVENAAYPLGVCAEKAVIVKAVTEGHRSFQAVAVCSSMKNSFISPCGSCRQFLSEFGMDMDVYMTKSDRSFVKMKIRELLPLGFEADKLDEERVEMPRTTSSPSGQLTVDSVLNDSTRTDINATV</sequence>
<dbReference type="CDD" id="cd01283">
    <property type="entry name" value="cytidine_deaminase"/>
    <property type="match status" value="1"/>
</dbReference>
<evidence type="ECO:0000256" key="2">
    <source>
        <dbReference type="ARBA" id="ARBA00003949"/>
    </source>
</evidence>
<dbReference type="Proteomes" id="UP001208570">
    <property type="component" value="Unassembled WGS sequence"/>
</dbReference>
<feature type="binding site" evidence="12">
    <location>
        <position position="162"/>
    </location>
    <ligand>
        <name>Zn(2+)</name>
        <dbReference type="ChEBI" id="CHEBI:29105"/>
        <note>catalytic</note>
    </ligand>
</feature>
<dbReference type="NCBIfam" id="NF004064">
    <property type="entry name" value="PRK05578.1"/>
    <property type="match status" value="1"/>
</dbReference>
<comment type="function">
    <text evidence="2">This enzyme scavenges exogenous and endogenous cytidine and 2'-deoxycytidine for UMP synthesis.</text>
</comment>
<dbReference type="SUPFAM" id="SSF53927">
    <property type="entry name" value="Cytidine deaminase-like"/>
    <property type="match status" value="1"/>
</dbReference>
<evidence type="ECO:0000256" key="11">
    <source>
        <dbReference type="PIRSR" id="PIRSR606262-2"/>
    </source>
</evidence>
<feature type="binding site" evidence="12">
    <location>
        <position position="128"/>
    </location>
    <ligand>
        <name>Zn(2+)</name>
        <dbReference type="ChEBI" id="CHEBI:29105"/>
        <note>catalytic</note>
    </ligand>
</feature>
<evidence type="ECO:0000256" key="9">
    <source>
        <dbReference type="ARBA" id="ARBA00049558"/>
    </source>
</evidence>
<feature type="domain" description="CMP/dCMP-type deaminase" evidence="13">
    <location>
        <begin position="76"/>
        <end position="203"/>
    </location>
</feature>
<dbReference type="GO" id="GO:0005829">
    <property type="term" value="C:cytosol"/>
    <property type="evidence" value="ECO:0007669"/>
    <property type="project" value="TreeGrafter"/>
</dbReference>